<feature type="transmembrane region" description="Helical" evidence="1">
    <location>
        <begin position="104"/>
        <end position="123"/>
    </location>
</feature>
<keyword evidence="1" id="KW-0472">Membrane</keyword>
<feature type="transmembrane region" description="Helical" evidence="1">
    <location>
        <begin position="53"/>
        <end position="73"/>
    </location>
</feature>
<evidence type="ECO:0000256" key="1">
    <source>
        <dbReference type="SAM" id="Phobius"/>
    </source>
</evidence>
<dbReference type="Pfam" id="PF12679">
    <property type="entry name" value="ABC2_membrane_2"/>
    <property type="match status" value="1"/>
</dbReference>
<keyword evidence="1" id="KW-1133">Transmembrane helix</keyword>
<keyword evidence="3" id="KW-1185">Reference proteome</keyword>
<dbReference type="RefSeq" id="WP_248160543.1">
    <property type="nucleotide sequence ID" value="NZ_JAKZAJ010000006.1"/>
</dbReference>
<accession>A0ABW0RRC1</accession>
<feature type="transmembrane region" description="Helical" evidence="1">
    <location>
        <begin position="21"/>
        <end position="41"/>
    </location>
</feature>
<dbReference type="Proteomes" id="UP001596055">
    <property type="component" value="Unassembled WGS sequence"/>
</dbReference>
<evidence type="ECO:0000313" key="3">
    <source>
        <dbReference type="Proteomes" id="UP001596055"/>
    </source>
</evidence>
<proteinExistence type="predicted"/>
<organism evidence="2 3">
    <name type="scientific">Marinobacter koreensis</name>
    <dbReference type="NCBI Taxonomy" id="335974"/>
    <lineage>
        <taxon>Bacteria</taxon>
        <taxon>Pseudomonadati</taxon>
        <taxon>Pseudomonadota</taxon>
        <taxon>Gammaproteobacteria</taxon>
        <taxon>Pseudomonadales</taxon>
        <taxon>Marinobacteraceae</taxon>
        <taxon>Marinobacter</taxon>
    </lineage>
</organism>
<gene>
    <name evidence="2" type="ORF">ACFPQA_13410</name>
</gene>
<feature type="transmembrane region" description="Helical" evidence="1">
    <location>
        <begin position="227"/>
        <end position="245"/>
    </location>
</feature>
<feature type="transmembrane region" description="Helical" evidence="1">
    <location>
        <begin position="135"/>
        <end position="157"/>
    </location>
</feature>
<comment type="caution">
    <text evidence="2">The sequence shown here is derived from an EMBL/GenBank/DDBJ whole genome shotgun (WGS) entry which is preliminary data.</text>
</comment>
<protein>
    <submittedName>
        <fullName evidence="2">ABC transporter permease</fullName>
    </submittedName>
</protein>
<feature type="transmembrane region" description="Helical" evidence="1">
    <location>
        <begin position="164"/>
        <end position="184"/>
    </location>
</feature>
<name>A0ABW0RRC1_9GAMM</name>
<dbReference type="PANTHER" id="PTHR43471">
    <property type="entry name" value="ABC TRANSPORTER PERMEASE"/>
    <property type="match status" value="1"/>
</dbReference>
<keyword evidence="1" id="KW-0812">Transmembrane</keyword>
<dbReference type="PANTHER" id="PTHR43471:SF3">
    <property type="entry name" value="ABC TRANSPORTER PERMEASE PROTEIN NATB"/>
    <property type="match status" value="1"/>
</dbReference>
<dbReference type="EMBL" id="JBHSNL010000004">
    <property type="protein sequence ID" value="MFC5546060.1"/>
    <property type="molecule type" value="Genomic_DNA"/>
</dbReference>
<sequence length="251" mass="26303">MNASSLIAKKERSALLQNQRGLAWLLAYAGILSAFALLLISNQELSLLDNAQVVYMMAGTVTAAGALIAVIMGSDAYAGERERGTLVPLLTAPISTNELLMGKAIGLAGAWGIMYLLALPYLWAVGAGGQNLGQAIFYLGLFGTPVVLGFGYLAMALSARSGSVMSSLLTSLIVLLFSASPLLLGPGLRNSAVGRALDAINPFSGALNTYDAVIIDSDPFMSQLGRLVLVLLWLGIMFGVARLSARRPAIR</sequence>
<evidence type="ECO:0000313" key="2">
    <source>
        <dbReference type="EMBL" id="MFC5546060.1"/>
    </source>
</evidence>
<reference evidence="3" key="1">
    <citation type="journal article" date="2019" name="Int. J. Syst. Evol. Microbiol.">
        <title>The Global Catalogue of Microorganisms (GCM) 10K type strain sequencing project: providing services to taxonomists for standard genome sequencing and annotation.</title>
        <authorList>
            <consortium name="The Broad Institute Genomics Platform"/>
            <consortium name="The Broad Institute Genome Sequencing Center for Infectious Disease"/>
            <person name="Wu L."/>
            <person name="Ma J."/>
        </authorList>
    </citation>
    <scope>NUCLEOTIDE SEQUENCE [LARGE SCALE GENOMIC DNA]</scope>
    <source>
        <strain evidence="3">CGMCC 4.1799</strain>
    </source>
</reference>